<dbReference type="InterPro" id="IPR019114">
    <property type="entry name" value="Chap_lipoprot_PulS/OutS-like"/>
</dbReference>
<evidence type="ECO:0000313" key="1">
    <source>
        <dbReference type="EMBL" id="TCV99182.1"/>
    </source>
</evidence>
<gene>
    <name evidence="1" type="ORF">EDC52_102524</name>
</gene>
<name>A0A4R3Z0N8_9GAMM</name>
<dbReference type="AlphaFoldDB" id="A0A4R3Z0N8"/>
<dbReference type="Proteomes" id="UP000295719">
    <property type="component" value="Unassembled WGS sequence"/>
</dbReference>
<sequence length="85" mass="9544">MADLTAVFVYLKNNCGYSDMPNEQIRRAIQIFALQNKWDMTNYGAYDMRALGEASYRDLSGIAIPTPNKCRSLASNSLSLLAYAR</sequence>
<dbReference type="NCBIfam" id="NF037975">
    <property type="entry name" value="pilot_rel_YacC"/>
    <property type="match status" value="1"/>
</dbReference>
<accession>A0A4R3Z0N8</accession>
<dbReference type="EMBL" id="SMCR01000002">
    <property type="protein sequence ID" value="TCV99182.1"/>
    <property type="molecule type" value="Genomic_DNA"/>
</dbReference>
<keyword evidence="2" id="KW-1185">Reference proteome</keyword>
<dbReference type="Gene3D" id="1.20.58.1630">
    <property type="entry name" value="Chaperone lipoprotein PulS/OutS"/>
    <property type="match status" value="1"/>
</dbReference>
<dbReference type="Pfam" id="PF09691">
    <property type="entry name" value="T2SS_PulS_OutS"/>
    <property type="match status" value="1"/>
</dbReference>
<dbReference type="InterPro" id="IPR038432">
    <property type="entry name" value="PulS/OutS-like_sf"/>
</dbReference>
<reference evidence="1 2" key="1">
    <citation type="submission" date="2019-03" db="EMBL/GenBank/DDBJ databases">
        <title>Genomic Encyclopedia of Type Strains, Phase IV (KMG-IV): sequencing the most valuable type-strain genomes for metagenomic binning, comparative biology and taxonomic classification.</title>
        <authorList>
            <person name="Goeker M."/>
        </authorList>
    </citation>
    <scope>NUCLEOTIDE SEQUENCE [LARGE SCALE GENOMIC DNA]</scope>
    <source>
        <strain evidence="1 2">DSM 19580</strain>
    </source>
</reference>
<protein>
    <submittedName>
        <fullName evidence="1">Type II secretion system (T2SS) pilotin PulS/OutS</fullName>
    </submittedName>
</protein>
<organism evidence="1 2">
    <name type="scientific">Biostraticola tofi</name>
    <dbReference type="NCBI Taxonomy" id="466109"/>
    <lineage>
        <taxon>Bacteria</taxon>
        <taxon>Pseudomonadati</taxon>
        <taxon>Pseudomonadota</taxon>
        <taxon>Gammaproteobacteria</taxon>
        <taxon>Enterobacterales</taxon>
        <taxon>Bruguierivoracaceae</taxon>
        <taxon>Biostraticola</taxon>
    </lineage>
</organism>
<proteinExistence type="predicted"/>
<comment type="caution">
    <text evidence="1">The sequence shown here is derived from an EMBL/GenBank/DDBJ whole genome shotgun (WGS) entry which is preliminary data.</text>
</comment>
<evidence type="ECO:0000313" key="2">
    <source>
        <dbReference type="Proteomes" id="UP000295719"/>
    </source>
</evidence>